<dbReference type="PROSITE" id="PS00369">
    <property type="entry name" value="PTS_HPR_HIS"/>
    <property type="match status" value="1"/>
</dbReference>
<dbReference type="PANTHER" id="PTHR33705:SF2">
    <property type="entry name" value="PHOSPHOCARRIER PROTEIN NPR"/>
    <property type="match status" value="1"/>
</dbReference>
<evidence type="ECO:0000313" key="8">
    <source>
        <dbReference type="Proteomes" id="UP001222800"/>
    </source>
</evidence>
<organism evidence="7 8">
    <name type="scientific">Tepidibacter hydrothermalis</name>
    <dbReference type="NCBI Taxonomy" id="3036126"/>
    <lineage>
        <taxon>Bacteria</taxon>
        <taxon>Bacillati</taxon>
        <taxon>Bacillota</taxon>
        <taxon>Clostridia</taxon>
        <taxon>Peptostreptococcales</taxon>
        <taxon>Peptostreptococcaceae</taxon>
        <taxon>Tepidibacter</taxon>
    </lineage>
</organism>
<dbReference type="Pfam" id="PF00381">
    <property type="entry name" value="PTS-HPr"/>
    <property type="match status" value="1"/>
</dbReference>
<comment type="subcellular location">
    <subcellularLocation>
        <location evidence="2">Cytoplasm</location>
    </subcellularLocation>
</comment>
<evidence type="ECO:0000256" key="3">
    <source>
        <dbReference type="ARBA" id="ARBA00020422"/>
    </source>
</evidence>
<evidence type="ECO:0000313" key="7">
    <source>
        <dbReference type="EMBL" id="WFD09211.1"/>
    </source>
</evidence>
<dbReference type="InterPro" id="IPR050399">
    <property type="entry name" value="HPr"/>
</dbReference>
<name>A0ABY8E8R1_9FIRM</name>
<feature type="domain" description="HPr" evidence="6">
    <location>
        <begin position="1"/>
        <end position="86"/>
    </location>
</feature>
<proteinExistence type="predicted"/>
<dbReference type="NCBIfam" id="TIGR01003">
    <property type="entry name" value="PTS_HPr_family"/>
    <property type="match status" value="1"/>
</dbReference>
<accession>A0ABY8E8R1</accession>
<dbReference type="SUPFAM" id="SSF55594">
    <property type="entry name" value="HPr-like"/>
    <property type="match status" value="1"/>
</dbReference>
<reference evidence="7 8" key="1">
    <citation type="submission" date="2023-03" db="EMBL/GenBank/DDBJ databases">
        <title>Complete genome sequence of Tepidibacter sp. SWIR-1, isolated from a deep-sea hydrothermal vent.</title>
        <authorList>
            <person name="Li X."/>
        </authorList>
    </citation>
    <scope>NUCLEOTIDE SEQUENCE [LARGE SCALE GENOMIC DNA]</scope>
    <source>
        <strain evidence="7 8">SWIR-1</strain>
    </source>
</reference>
<keyword evidence="8" id="KW-1185">Reference proteome</keyword>
<dbReference type="PANTHER" id="PTHR33705">
    <property type="entry name" value="PHOSPHOCARRIER PROTEIN HPR"/>
    <property type="match status" value="1"/>
</dbReference>
<keyword evidence="5" id="KW-0598">Phosphotransferase system</keyword>
<comment type="function">
    <text evidence="1">General (non sugar-specific) component of the phosphoenolpyruvate-dependent sugar phosphotransferase system (sugar PTS). This major carbohydrate active-transport system catalyzes the phosphorylation of incoming sugar substrates concomitantly with their translocation across the cell membrane. The phosphoryl group from phosphoenolpyruvate (PEP) is transferred to the phosphoryl carrier protein HPr by enzyme I. Phospho-HPr then transfers it to the PTS EIIA domain.</text>
</comment>
<evidence type="ECO:0000256" key="4">
    <source>
        <dbReference type="ARBA" id="ARBA00022490"/>
    </source>
</evidence>
<evidence type="ECO:0000259" key="6">
    <source>
        <dbReference type="PROSITE" id="PS51350"/>
    </source>
</evidence>
<keyword evidence="4" id="KW-0963">Cytoplasm</keyword>
<dbReference type="InterPro" id="IPR035895">
    <property type="entry name" value="HPr-like_sf"/>
</dbReference>
<dbReference type="InterPro" id="IPR000032">
    <property type="entry name" value="HPr-like"/>
</dbReference>
<dbReference type="InterPro" id="IPR001020">
    <property type="entry name" value="PTS_HPr_His_P_site"/>
</dbReference>
<sequence length="86" mass="9125">MEKKVTIKNESGIHARPAALLVKKASEFESKVEIDFNGKKVNAKSIMGIMSLGASKGSEITVITDGSDEDQAANEVAKLIESGFGE</sequence>
<evidence type="ECO:0000256" key="1">
    <source>
        <dbReference type="ARBA" id="ARBA00003681"/>
    </source>
</evidence>
<dbReference type="EMBL" id="CP120733">
    <property type="protein sequence ID" value="WFD09211.1"/>
    <property type="molecule type" value="Genomic_DNA"/>
</dbReference>
<dbReference type="PROSITE" id="PS51350">
    <property type="entry name" value="PTS_HPR_DOM"/>
    <property type="match status" value="1"/>
</dbReference>
<evidence type="ECO:0000256" key="2">
    <source>
        <dbReference type="ARBA" id="ARBA00004496"/>
    </source>
</evidence>
<dbReference type="InterPro" id="IPR002114">
    <property type="entry name" value="PTS_HPr_Ser_P_site"/>
</dbReference>
<dbReference type="RefSeq" id="WP_277731133.1">
    <property type="nucleotide sequence ID" value="NZ_CP120733.1"/>
</dbReference>
<dbReference type="CDD" id="cd00367">
    <property type="entry name" value="PTS-HPr_like"/>
    <property type="match status" value="1"/>
</dbReference>
<dbReference type="PRINTS" id="PR00107">
    <property type="entry name" value="PHOSPHOCPHPR"/>
</dbReference>
<gene>
    <name evidence="7" type="ORF">P4S50_12540</name>
</gene>
<dbReference type="PROSITE" id="PS00589">
    <property type="entry name" value="PTS_HPR_SER"/>
    <property type="match status" value="1"/>
</dbReference>
<dbReference type="Proteomes" id="UP001222800">
    <property type="component" value="Chromosome"/>
</dbReference>
<protein>
    <recommendedName>
        <fullName evidence="3">Phosphocarrier protein HPr</fullName>
    </recommendedName>
</protein>
<evidence type="ECO:0000256" key="5">
    <source>
        <dbReference type="ARBA" id="ARBA00022683"/>
    </source>
</evidence>
<dbReference type="Gene3D" id="3.30.1340.10">
    <property type="entry name" value="HPr-like"/>
    <property type="match status" value="1"/>
</dbReference>